<evidence type="ECO:0000313" key="3">
    <source>
        <dbReference type="Proteomes" id="UP000649753"/>
    </source>
</evidence>
<feature type="domain" description="Transglutaminase-like" evidence="1">
    <location>
        <begin position="90"/>
        <end position="157"/>
    </location>
</feature>
<sequence length="288" mass="32290">MELDFYAAPGDLTNVERHAKVLTGLPADPRELRAITAELIQHVGWSGAYDATPPVPAGAAREAELNIRPADEILDVVLGRSADIAGNRRPEQRMVGVCRHFAVLYCALLRARHIPSRVRCGFAAYFRRSSPDEGFWDDHWITERWTGRRWVRVDAQLDRVQLGQVAIDPDDVPEADFWPAAHAWRAYRAGRVDPARFGIDGASGAWFIAASVVRDLAALNKVEMLPWDFWAAMRDWGLRDEAIDLDLVDRLASIAYADPVAVRTAWEATPQVWPPADLSLVHSVREPR</sequence>
<protein>
    <recommendedName>
        <fullName evidence="1">Transglutaminase-like domain-containing protein</fullName>
    </recommendedName>
</protein>
<evidence type="ECO:0000259" key="1">
    <source>
        <dbReference type="SMART" id="SM00460"/>
    </source>
</evidence>
<proteinExistence type="predicted"/>
<organism evidence="2 3">
    <name type="scientific">Plantactinospora soyae</name>
    <dbReference type="NCBI Taxonomy" id="1544732"/>
    <lineage>
        <taxon>Bacteria</taxon>
        <taxon>Bacillati</taxon>
        <taxon>Actinomycetota</taxon>
        <taxon>Actinomycetes</taxon>
        <taxon>Micromonosporales</taxon>
        <taxon>Micromonosporaceae</taxon>
        <taxon>Plantactinospora</taxon>
    </lineage>
</organism>
<gene>
    <name evidence="2" type="ORF">H4W31_001512</name>
</gene>
<dbReference type="InterPro" id="IPR002931">
    <property type="entry name" value="Transglutaminase-like"/>
</dbReference>
<dbReference type="EMBL" id="JADBEB010000001">
    <property type="protein sequence ID" value="MBE1485874.1"/>
    <property type="molecule type" value="Genomic_DNA"/>
</dbReference>
<dbReference type="SMART" id="SM00460">
    <property type="entry name" value="TGc"/>
    <property type="match status" value="1"/>
</dbReference>
<dbReference type="SUPFAM" id="SSF54001">
    <property type="entry name" value="Cysteine proteinases"/>
    <property type="match status" value="1"/>
</dbReference>
<dbReference type="InterPro" id="IPR038765">
    <property type="entry name" value="Papain-like_cys_pep_sf"/>
</dbReference>
<comment type="caution">
    <text evidence="2">The sequence shown here is derived from an EMBL/GenBank/DDBJ whole genome shotgun (WGS) entry which is preliminary data.</text>
</comment>
<keyword evidence="3" id="KW-1185">Reference proteome</keyword>
<evidence type="ECO:0000313" key="2">
    <source>
        <dbReference type="EMBL" id="MBE1485874.1"/>
    </source>
</evidence>
<dbReference type="Gene3D" id="3.10.620.30">
    <property type="match status" value="1"/>
</dbReference>
<dbReference type="RefSeq" id="WP_192765997.1">
    <property type="nucleotide sequence ID" value="NZ_JADBEB010000001.1"/>
</dbReference>
<accession>A0A927M0P2</accession>
<dbReference type="Proteomes" id="UP000649753">
    <property type="component" value="Unassembled WGS sequence"/>
</dbReference>
<name>A0A927M0P2_9ACTN</name>
<dbReference type="Pfam" id="PF01841">
    <property type="entry name" value="Transglut_core"/>
    <property type="match status" value="1"/>
</dbReference>
<reference evidence="2" key="1">
    <citation type="submission" date="2020-10" db="EMBL/GenBank/DDBJ databases">
        <title>Sequencing the genomes of 1000 actinobacteria strains.</title>
        <authorList>
            <person name="Klenk H.-P."/>
        </authorList>
    </citation>
    <scope>NUCLEOTIDE SEQUENCE</scope>
    <source>
        <strain evidence="2">DSM 46832</strain>
    </source>
</reference>
<dbReference type="AlphaFoldDB" id="A0A927M0P2"/>